<keyword evidence="2" id="KW-1133">Transmembrane helix</keyword>
<evidence type="ECO:0000256" key="2">
    <source>
        <dbReference type="SAM" id="Phobius"/>
    </source>
</evidence>
<dbReference type="InterPro" id="IPR005152">
    <property type="entry name" value="Lipase_secreted"/>
</dbReference>
<sequence length="528" mass="55428">RNLKPHTPRDGQPDPHAHRACQDRSLFSSLLGRAHPRTRGSRAPVTPGARDASAADRAVYRERMRSRRPLRPGRAVAAALLALTCALTAAPAGAAQPTGAASSAVTVPDPFAALRPAPEHERTPERYLPSPSPDPWYSSPPTVDPATAPGTILATREVTIPPHNVRNFGRGWQVLVQSTDSHDRPQQIVSTLIEPATPWPGPDPRPLVSFNVTIDSLGLTCMPSHTLPHTLNLELPPFLQILADRGYGLVVTDFQGPRAAYAAGRANGRAVLDGIRAARAFVPPGEAGPLFADSRVVQVGYSGGGIATGWAAQLQPVYAPELTGVLVGSSVGGVPSDYSDLFDTMDGTIASGLYRAAVLGLAREYPEMYPLLNATGDVIAHHLRDACAAANTAGGLIPAPLSALTDVDPRTDPTVAAVLARNRLGTPDPAHGADPREVPTGPVQVWHGDAAAPIGPGPGSSRGPGDPFVPEWTARRLADEWCAAGADVEYTPVPGEHILAAYTAVGPALDWVDDRARGVPFDSGCRPD</sequence>
<accession>A0A4R3ZPY0</accession>
<feature type="region of interest" description="Disordered" evidence="1">
    <location>
        <begin position="115"/>
        <end position="148"/>
    </location>
</feature>
<dbReference type="SUPFAM" id="SSF53474">
    <property type="entry name" value="alpha/beta-Hydrolases"/>
    <property type="match status" value="1"/>
</dbReference>
<gene>
    <name evidence="3" type="ORF">EDD19_1361</name>
</gene>
<dbReference type="InterPro" id="IPR029058">
    <property type="entry name" value="AB_hydrolase_fold"/>
</dbReference>
<feature type="region of interest" description="Disordered" evidence="1">
    <location>
        <begin position="32"/>
        <end position="56"/>
    </location>
</feature>
<dbReference type="Gene3D" id="1.10.260.130">
    <property type="match status" value="1"/>
</dbReference>
<feature type="transmembrane region" description="Helical" evidence="2">
    <location>
        <begin position="73"/>
        <end position="94"/>
    </location>
</feature>
<dbReference type="GO" id="GO:0004806">
    <property type="term" value="F:triacylglycerol lipase activity"/>
    <property type="evidence" value="ECO:0007669"/>
    <property type="project" value="InterPro"/>
</dbReference>
<dbReference type="EMBL" id="SMCX01000036">
    <property type="protein sequence ID" value="TCW19899.1"/>
    <property type="molecule type" value="Genomic_DNA"/>
</dbReference>
<dbReference type="PANTHER" id="PTHR34853">
    <property type="match status" value="1"/>
</dbReference>
<feature type="non-terminal residue" evidence="3">
    <location>
        <position position="1"/>
    </location>
</feature>
<name>A0A4R3ZPY0_9ACTN</name>
<dbReference type="Proteomes" id="UP000295805">
    <property type="component" value="Unassembled WGS sequence"/>
</dbReference>
<proteinExistence type="predicted"/>
<protein>
    <submittedName>
        <fullName evidence="3">Triacylglycerol lipase</fullName>
    </submittedName>
</protein>
<dbReference type="Gene3D" id="3.40.50.1820">
    <property type="entry name" value="alpha/beta hydrolase"/>
    <property type="match status" value="1"/>
</dbReference>
<evidence type="ECO:0000313" key="3">
    <source>
        <dbReference type="EMBL" id="TCW19899.1"/>
    </source>
</evidence>
<keyword evidence="2" id="KW-0472">Membrane</keyword>
<organism evidence="3 4">
    <name type="scientific">Dietzia cinnamea</name>
    <dbReference type="NCBI Taxonomy" id="321318"/>
    <lineage>
        <taxon>Bacteria</taxon>
        <taxon>Bacillati</taxon>
        <taxon>Actinomycetota</taxon>
        <taxon>Actinomycetes</taxon>
        <taxon>Mycobacteriales</taxon>
        <taxon>Dietziaceae</taxon>
        <taxon>Dietzia</taxon>
    </lineage>
</organism>
<dbReference type="GO" id="GO:0016042">
    <property type="term" value="P:lipid catabolic process"/>
    <property type="evidence" value="ECO:0007669"/>
    <property type="project" value="InterPro"/>
</dbReference>
<evidence type="ECO:0000256" key="1">
    <source>
        <dbReference type="SAM" id="MobiDB-lite"/>
    </source>
</evidence>
<dbReference type="AlphaFoldDB" id="A0A4R3ZPY0"/>
<dbReference type="PANTHER" id="PTHR34853:SF1">
    <property type="entry name" value="LIPASE 5"/>
    <property type="match status" value="1"/>
</dbReference>
<keyword evidence="2" id="KW-0812">Transmembrane</keyword>
<evidence type="ECO:0000313" key="4">
    <source>
        <dbReference type="Proteomes" id="UP000295805"/>
    </source>
</evidence>
<comment type="caution">
    <text evidence="3">The sequence shown here is derived from an EMBL/GenBank/DDBJ whole genome shotgun (WGS) entry which is preliminary data.</text>
</comment>
<reference evidence="3 4" key="1">
    <citation type="submission" date="2019-03" db="EMBL/GenBank/DDBJ databases">
        <title>Root nodule microbial communities of legume samples collected from USA, Mexico and Botswana.</title>
        <authorList>
            <person name="Hirsch A."/>
        </authorList>
    </citation>
    <scope>NUCLEOTIDE SEQUENCE [LARGE SCALE GENOMIC DNA]</scope>
    <source>
        <strain evidence="3 4">55</strain>
    </source>
</reference>
<dbReference type="Pfam" id="PF03583">
    <property type="entry name" value="LIP"/>
    <property type="match status" value="1"/>
</dbReference>